<feature type="coiled-coil region" evidence="1">
    <location>
        <begin position="1"/>
        <end position="33"/>
    </location>
</feature>
<comment type="caution">
    <text evidence="2">The sequence shown here is derived from an EMBL/GenBank/DDBJ whole genome shotgun (WGS) entry which is preliminary data.</text>
</comment>
<organism evidence="2 3">
    <name type="scientific">Alicyclobacillus fodiniaquatilis</name>
    <dbReference type="NCBI Taxonomy" id="1661150"/>
    <lineage>
        <taxon>Bacteria</taxon>
        <taxon>Bacillati</taxon>
        <taxon>Bacillota</taxon>
        <taxon>Bacilli</taxon>
        <taxon>Bacillales</taxon>
        <taxon>Alicyclobacillaceae</taxon>
        <taxon>Alicyclobacillus</taxon>
    </lineage>
</organism>
<dbReference type="EMBL" id="JBHUCX010000092">
    <property type="protein sequence ID" value="MFD1677412.1"/>
    <property type="molecule type" value="Genomic_DNA"/>
</dbReference>
<gene>
    <name evidence="2" type="ORF">ACFSB2_22375</name>
</gene>
<dbReference type="Proteomes" id="UP001597079">
    <property type="component" value="Unassembled WGS sequence"/>
</dbReference>
<sequence>MTEEEKRLKEEREAKMRAERELYEREVKAEQDKPLSFEVDLKRYFACDMDMENLVFEPSKEHLSNAQKDAVSWLMKVAGSIYCHGQSYVNAEMFDIKEHEEVTLEKLLQLADSIAREKGIKSLQDTQREKEEKEATEKAKRAEIFEEAKRTGAPVVLSSYTTDCINSAKFDCSMDIVTVYAMPDGSTDSRRVHAC</sequence>
<accession>A0ABW4JMJ9</accession>
<proteinExistence type="predicted"/>
<keyword evidence="3" id="KW-1185">Reference proteome</keyword>
<evidence type="ECO:0000313" key="2">
    <source>
        <dbReference type="EMBL" id="MFD1677412.1"/>
    </source>
</evidence>
<protein>
    <submittedName>
        <fullName evidence="2">Uncharacterized protein</fullName>
    </submittedName>
</protein>
<name>A0ABW4JMJ9_9BACL</name>
<dbReference type="RefSeq" id="WP_377945306.1">
    <property type="nucleotide sequence ID" value="NZ_JBHUCX010000092.1"/>
</dbReference>
<keyword evidence="1" id="KW-0175">Coiled coil</keyword>
<evidence type="ECO:0000256" key="1">
    <source>
        <dbReference type="SAM" id="Coils"/>
    </source>
</evidence>
<reference evidence="3" key="1">
    <citation type="journal article" date="2019" name="Int. J. Syst. Evol. Microbiol.">
        <title>The Global Catalogue of Microorganisms (GCM) 10K type strain sequencing project: providing services to taxonomists for standard genome sequencing and annotation.</title>
        <authorList>
            <consortium name="The Broad Institute Genomics Platform"/>
            <consortium name="The Broad Institute Genome Sequencing Center for Infectious Disease"/>
            <person name="Wu L."/>
            <person name="Ma J."/>
        </authorList>
    </citation>
    <scope>NUCLEOTIDE SEQUENCE [LARGE SCALE GENOMIC DNA]</scope>
    <source>
        <strain evidence="3">CGMCC 1.12286</strain>
    </source>
</reference>
<evidence type="ECO:0000313" key="3">
    <source>
        <dbReference type="Proteomes" id="UP001597079"/>
    </source>
</evidence>